<dbReference type="InterPro" id="IPR057326">
    <property type="entry name" value="KR_dom"/>
</dbReference>
<dbReference type="AlphaFoldDB" id="A0A7Z0D7X1"/>
<evidence type="ECO:0000313" key="3">
    <source>
        <dbReference type="EMBL" id="NYI70553.1"/>
    </source>
</evidence>
<sequence length="241" mass="24547">MVQRTVVVTGGGTGIGRASAEWFARAGDRVIIAGRREPVLREAASAIGARAVVADLSGPSGARALAEAIDGEIGVLVNNAGGNPDLQGTPAPAGLDGVRAAWQRNFDANVLTAVLATEALRERIADHGRVITIGSIAARSGAASYGAAKAAVEAWNLSLGGELGPRGITCNVVSPGLIIDTEFFNGQLSDERKEMLISQTATNRAGVPDDVAETIGWLASPGAGHITKQVIHVDGGAYAGH</sequence>
<dbReference type="PANTHER" id="PTHR42760">
    <property type="entry name" value="SHORT-CHAIN DEHYDROGENASES/REDUCTASES FAMILY MEMBER"/>
    <property type="match status" value="1"/>
</dbReference>
<dbReference type="InterPro" id="IPR002347">
    <property type="entry name" value="SDR_fam"/>
</dbReference>
<dbReference type="InterPro" id="IPR036291">
    <property type="entry name" value="NAD(P)-bd_dom_sf"/>
</dbReference>
<dbReference type="GO" id="GO:0004316">
    <property type="term" value="F:3-oxoacyl-[acyl-carrier-protein] reductase (NADPH) activity"/>
    <property type="evidence" value="ECO:0007669"/>
    <property type="project" value="UniProtKB-EC"/>
</dbReference>
<dbReference type="SUPFAM" id="SSF51735">
    <property type="entry name" value="NAD(P)-binding Rossmann-fold domains"/>
    <property type="match status" value="1"/>
</dbReference>
<dbReference type="PRINTS" id="PR00080">
    <property type="entry name" value="SDRFAMILY"/>
</dbReference>
<reference evidence="3 4" key="1">
    <citation type="submission" date="2020-07" db="EMBL/GenBank/DDBJ databases">
        <title>Sequencing the genomes of 1000 actinobacteria strains.</title>
        <authorList>
            <person name="Klenk H.-P."/>
        </authorList>
    </citation>
    <scope>NUCLEOTIDE SEQUENCE [LARGE SCALE GENOMIC DNA]</scope>
    <source>
        <strain evidence="3 4">DSM 103164</strain>
    </source>
</reference>
<dbReference type="GO" id="GO:0030497">
    <property type="term" value="P:fatty acid elongation"/>
    <property type="evidence" value="ECO:0007669"/>
    <property type="project" value="TreeGrafter"/>
</dbReference>
<gene>
    <name evidence="3" type="ORF">GGQ54_001113</name>
</gene>
<evidence type="ECO:0000259" key="2">
    <source>
        <dbReference type="SMART" id="SM00822"/>
    </source>
</evidence>
<evidence type="ECO:0000313" key="4">
    <source>
        <dbReference type="Proteomes" id="UP000527616"/>
    </source>
</evidence>
<name>A0A7Z0D7X1_9ACTN</name>
<dbReference type="CDD" id="cd05233">
    <property type="entry name" value="SDR_c"/>
    <property type="match status" value="1"/>
</dbReference>
<dbReference type="Proteomes" id="UP000527616">
    <property type="component" value="Unassembled WGS sequence"/>
</dbReference>
<proteinExistence type="inferred from homology"/>
<keyword evidence="3" id="KW-0560">Oxidoreductase</keyword>
<dbReference type="PANTHER" id="PTHR42760:SF40">
    <property type="entry name" value="3-OXOACYL-[ACYL-CARRIER-PROTEIN] REDUCTASE, CHLOROPLASTIC"/>
    <property type="match status" value="1"/>
</dbReference>
<keyword evidence="4" id="KW-1185">Reference proteome</keyword>
<dbReference type="Pfam" id="PF13561">
    <property type="entry name" value="adh_short_C2"/>
    <property type="match status" value="1"/>
</dbReference>
<protein>
    <submittedName>
        <fullName evidence="3">3-oxoacyl-[acyl-carrier protein] reductase</fullName>
        <ecNumber evidence="3">1.1.1.100</ecNumber>
    </submittedName>
</protein>
<dbReference type="EC" id="1.1.1.100" evidence="3"/>
<dbReference type="EMBL" id="JACBZS010000001">
    <property type="protein sequence ID" value="NYI70553.1"/>
    <property type="molecule type" value="Genomic_DNA"/>
</dbReference>
<comment type="similarity">
    <text evidence="1">Belongs to the short-chain dehydrogenases/reductases (SDR) family.</text>
</comment>
<accession>A0A7Z0D7X1</accession>
<dbReference type="Gene3D" id="3.40.50.720">
    <property type="entry name" value="NAD(P)-binding Rossmann-like Domain"/>
    <property type="match status" value="1"/>
</dbReference>
<comment type="caution">
    <text evidence="3">The sequence shown here is derived from an EMBL/GenBank/DDBJ whole genome shotgun (WGS) entry which is preliminary data.</text>
</comment>
<evidence type="ECO:0000256" key="1">
    <source>
        <dbReference type="ARBA" id="ARBA00006484"/>
    </source>
</evidence>
<dbReference type="PRINTS" id="PR00081">
    <property type="entry name" value="GDHRDH"/>
</dbReference>
<dbReference type="RefSeq" id="WP_179444497.1">
    <property type="nucleotide sequence ID" value="NZ_JACBZS010000001.1"/>
</dbReference>
<organism evidence="3 4">
    <name type="scientific">Naumannella cuiyingiana</name>
    <dbReference type="NCBI Taxonomy" id="1347891"/>
    <lineage>
        <taxon>Bacteria</taxon>
        <taxon>Bacillati</taxon>
        <taxon>Actinomycetota</taxon>
        <taxon>Actinomycetes</taxon>
        <taxon>Propionibacteriales</taxon>
        <taxon>Propionibacteriaceae</taxon>
        <taxon>Naumannella</taxon>
    </lineage>
</organism>
<feature type="domain" description="Ketoreductase" evidence="2">
    <location>
        <begin position="4"/>
        <end position="181"/>
    </location>
</feature>
<dbReference type="SMART" id="SM00822">
    <property type="entry name" value="PKS_KR"/>
    <property type="match status" value="1"/>
</dbReference>